<keyword evidence="2" id="KW-0597">Phosphoprotein</keyword>
<dbReference type="PANTHER" id="PTHR11635">
    <property type="entry name" value="CAMP-DEPENDENT PROTEIN KINASE REGULATORY CHAIN"/>
    <property type="match status" value="1"/>
</dbReference>
<evidence type="ECO:0000256" key="5">
    <source>
        <dbReference type="ARBA" id="ARBA00022741"/>
    </source>
</evidence>
<proteinExistence type="inferred from homology"/>
<evidence type="ECO:0000256" key="7">
    <source>
        <dbReference type="PIRSR" id="PIRSR000548-1"/>
    </source>
</evidence>
<dbReference type="GO" id="GO:0005829">
    <property type="term" value="C:cytosol"/>
    <property type="evidence" value="ECO:0007669"/>
    <property type="project" value="TreeGrafter"/>
</dbReference>
<dbReference type="InterPro" id="IPR000595">
    <property type="entry name" value="cNMP-bd_dom"/>
</dbReference>
<accession>A0A7S4MNS1</accession>
<dbReference type="InterPro" id="IPR012198">
    <property type="entry name" value="cAMP_dep_PK_reg_su"/>
</dbReference>
<evidence type="ECO:0000313" key="9">
    <source>
        <dbReference type="EMBL" id="CAE2233368.1"/>
    </source>
</evidence>
<dbReference type="GO" id="GO:0005952">
    <property type="term" value="C:cAMP-dependent protein kinase complex"/>
    <property type="evidence" value="ECO:0007669"/>
    <property type="project" value="InterPro"/>
</dbReference>
<evidence type="ECO:0000259" key="8">
    <source>
        <dbReference type="PROSITE" id="PS50042"/>
    </source>
</evidence>
<evidence type="ECO:0000256" key="6">
    <source>
        <dbReference type="ARBA" id="ARBA00023149"/>
    </source>
</evidence>
<dbReference type="PRINTS" id="PR00103">
    <property type="entry name" value="CAMPKINASE"/>
</dbReference>
<dbReference type="CDD" id="cd00038">
    <property type="entry name" value="CAP_ED"/>
    <property type="match status" value="2"/>
</dbReference>
<dbReference type="AlphaFoldDB" id="A0A7S4MNS1"/>
<gene>
    <name evidence="9" type="ORF">OAUR00152_LOCUS12845</name>
</gene>
<keyword evidence="6 7" id="KW-0114">cAMP</keyword>
<feature type="binding site" evidence="7">
    <location>
        <position position="108"/>
    </location>
    <ligand>
        <name>3',5'-cyclic AMP</name>
        <dbReference type="ChEBI" id="CHEBI:58165"/>
        <label>1</label>
    </ligand>
</feature>
<dbReference type="InterPro" id="IPR050503">
    <property type="entry name" value="cAMP-dep_PK_reg_su-like"/>
</dbReference>
<dbReference type="InterPro" id="IPR018490">
    <property type="entry name" value="cNMP-bd_dom_sf"/>
</dbReference>
<sequence>MEASEVKVIPKTEEEAERIGDILRKNVLFRHLDEEQKVKVKDAMFGVEKEENDVIIKQGEDGDNFFCIDSGSVDVYIESPGSEGGDGEDGDVERKLVASYGQGDSFGELAIMYNAPRAATCVAKGPVRMWALDRVSFKTILMQAAISKRNMHKNFLQNVPVLSQLTEYEILTIADALQEECFEDGAVVCNEGDGGEKFFMVKEGTAVCTQKGEDDTSREVARLGDGSYFGEVSCAKVLLLPNVVAIYCVHKPRPDWVEAPLP</sequence>
<dbReference type="PIRSF" id="PIRSF000548">
    <property type="entry name" value="PK_regulatory"/>
    <property type="match status" value="1"/>
</dbReference>
<organism evidence="9">
    <name type="scientific">Odontella aurita</name>
    <dbReference type="NCBI Taxonomy" id="265563"/>
    <lineage>
        <taxon>Eukaryota</taxon>
        <taxon>Sar</taxon>
        <taxon>Stramenopiles</taxon>
        <taxon>Ochrophyta</taxon>
        <taxon>Bacillariophyta</taxon>
        <taxon>Mediophyceae</taxon>
        <taxon>Biddulphiophycidae</taxon>
        <taxon>Eupodiscales</taxon>
        <taxon>Odontellaceae</taxon>
        <taxon>Odontella</taxon>
    </lineage>
</organism>
<feature type="binding site" evidence="7">
    <location>
        <position position="117"/>
    </location>
    <ligand>
        <name>3',5'-cyclic AMP</name>
        <dbReference type="ChEBI" id="CHEBI:58165"/>
        <label>1</label>
    </ligand>
</feature>
<dbReference type="Pfam" id="PF00027">
    <property type="entry name" value="cNMP_binding"/>
    <property type="match status" value="2"/>
</dbReference>
<dbReference type="GO" id="GO:0004862">
    <property type="term" value="F:cAMP-dependent protein kinase inhibitor activity"/>
    <property type="evidence" value="ECO:0007669"/>
    <property type="project" value="TreeGrafter"/>
</dbReference>
<dbReference type="Gene3D" id="2.60.120.10">
    <property type="entry name" value="Jelly Rolls"/>
    <property type="match status" value="2"/>
</dbReference>
<dbReference type="PANTHER" id="PTHR11635:SF152">
    <property type="entry name" value="CAMP-DEPENDENT PROTEIN KINASE TYPE I REGULATORY SUBUNIT-RELATED"/>
    <property type="match status" value="1"/>
</dbReference>
<feature type="domain" description="Cyclic nucleotide-binding" evidence="8">
    <location>
        <begin position="28"/>
        <end position="158"/>
    </location>
</feature>
<evidence type="ECO:0000256" key="4">
    <source>
        <dbReference type="ARBA" id="ARBA00022737"/>
    </source>
</evidence>
<protein>
    <recommendedName>
        <fullName evidence="8">Cyclic nucleotide-binding domain-containing protein</fullName>
    </recommendedName>
</protein>
<comment type="similarity">
    <text evidence="1">Belongs to the cAMP-dependent kinase regulatory chain family.</text>
</comment>
<reference evidence="9" key="1">
    <citation type="submission" date="2021-01" db="EMBL/GenBank/DDBJ databases">
        <authorList>
            <person name="Corre E."/>
            <person name="Pelletier E."/>
            <person name="Niang G."/>
            <person name="Scheremetjew M."/>
            <person name="Finn R."/>
            <person name="Kale V."/>
            <person name="Holt S."/>
            <person name="Cochrane G."/>
            <person name="Meng A."/>
            <person name="Brown T."/>
            <person name="Cohen L."/>
        </authorList>
    </citation>
    <scope>NUCLEOTIDE SEQUENCE</scope>
    <source>
        <strain evidence="9">Isolate 1302-5</strain>
    </source>
</reference>
<keyword evidence="5 7" id="KW-0547">Nucleotide-binding</keyword>
<dbReference type="GO" id="GO:0034236">
    <property type="term" value="F:protein kinase A catalytic subunit binding"/>
    <property type="evidence" value="ECO:0007669"/>
    <property type="project" value="TreeGrafter"/>
</dbReference>
<evidence type="ECO:0000256" key="1">
    <source>
        <dbReference type="ARBA" id="ARBA00005753"/>
    </source>
</evidence>
<dbReference type="GO" id="GO:0030552">
    <property type="term" value="F:cAMP binding"/>
    <property type="evidence" value="ECO:0007669"/>
    <property type="project" value="UniProtKB-KW"/>
</dbReference>
<feature type="domain" description="Cyclic nucleotide-binding" evidence="8">
    <location>
        <begin position="161"/>
        <end position="262"/>
    </location>
</feature>
<keyword evidence="4" id="KW-0677">Repeat</keyword>
<dbReference type="SMART" id="SM00100">
    <property type="entry name" value="cNMP"/>
    <property type="match status" value="2"/>
</dbReference>
<dbReference type="InterPro" id="IPR018488">
    <property type="entry name" value="cNMP-bd_CS"/>
</dbReference>
<dbReference type="EMBL" id="HBKQ01018911">
    <property type="protein sequence ID" value="CAE2233368.1"/>
    <property type="molecule type" value="Transcribed_RNA"/>
</dbReference>
<keyword evidence="3 7" id="KW-0116">cAMP-binding</keyword>
<dbReference type="PROSITE" id="PS00888">
    <property type="entry name" value="CNMP_BINDING_1"/>
    <property type="match status" value="1"/>
</dbReference>
<name>A0A7S4MNS1_9STRA</name>
<dbReference type="SUPFAM" id="SSF51206">
    <property type="entry name" value="cAMP-binding domain-like"/>
    <property type="match status" value="2"/>
</dbReference>
<dbReference type="InterPro" id="IPR014710">
    <property type="entry name" value="RmlC-like_jellyroll"/>
</dbReference>
<evidence type="ECO:0000256" key="3">
    <source>
        <dbReference type="ARBA" id="ARBA00022566"/>
    </source>
</evidence>
<feature type="binding site" evidence="7">
    <location>
        <position position="231"/>
    </location>
    <ligand>
        <name>3',5'-cyclic AMP</name>
        <dbReference type="ChEBI" id="CHEBI:58165"/>
        <label>2</label>
    </ligand>
</feature>
<dbReference type="PROSITE" id="PS50042">
    <property type="entry name" value="CNMP_BINDING_3"/>
    <property type="match status" value="2"/>
</dbReference>
<evidence type="ECO:0000256" key="2">
    <source>
        <dbReference type="ARBA" id="ARBA00022553"/>
    </source>
</evidence>